<dbReference type="PROSITE" id="PS50929">
    <property type="entry name" value="ABC_TM1F"/>
    <property type="match status" value="1"/>
</dbReference>
<feature type="transmembrane region" description="Helical" evidence="8">
    <location>
        <begin position="455"/>
        <end position="476"/>
    </location>
</feature>
<feature type="domain" description="ABC transmembrane type-1" evidence="10">
    <location>
        <begin position="209"/>
        <end position="490"/>
    </location>
</feature>
<dbReference type="InterPro" id="IPR039421">
    <property type="entry name" value="Type_1_exporter"/>
</dbReference>
<feature type="transmembrane region" description="Helical" evidence="8">
    <location>
        <begin position="426"/>
        <end position="449"/>
    </location>
</feature>
<dbReference type="GO" id="GO:0140359">
    <property type="term" value="F:ABC-type transporter activity"/>
    <property type="evidence" value="ECO:0007669"/>
    <property type="project" value="InterPro"/>
</dbReference>
<evidence type="ECO:0000313" key="11">
    <source>
        <dbReference type="EMBL" id="THV20581.1"/>
    </source>
</evidence>
<keyword evidence="2 8" id="KW-0812">Transmembrane</keyword>
<proteinExistence type="predicted"/>
<feature type="region of interest" description="Disordered" evidence="7">
    <location>
        <begin position="29"/>
        <end position="49"/>
    </location>
</feature>
<name>A0A4S8NV00_9HYPH</name>
<dbReference type="InterPro" id="IPR027417">
    <property type="entry name" value="P-loop_NTPase"/>
</dbReference>
<keyword evidence="6 8" id="KW-0472">Membrane</keyword>
<dbReference type="GO" id="GO:0005886">
    <property type="term" value="C:plasma membrane"/>
    <property type="evidence" value="ECO:0007669"/>
    <property type="project" value="UniProtKB-SubCell"/>
</dbReference>
<dbReference type="Pfam" id="PF00005">
    <property type="entry name" value="ABC_tran"/>
    <property type="match status" value="1"/>
</dbReference>
<reference evidence="11 12" key="1">
    <citation type="submission" date="2019-04" db="EMBL/GenBank/DDBJ databases">
        <title>Genome sequence of strain shin9-1.</title>
        <authorList>
            <person name="Gao J."/>
            <person name="Sun J."/>
        </authorList>
    </citation>
    <scope>NUCLEOTIDE SEQUENCE [LARGE SCALE GENOMIC DNA]</scope>
    <source>
        <strain evidence="12">shin9-1</strain>
    </source>
</reference>
<evidence type="ECO:0000256" key="1">
    <source>
        <dbReference type="ARBA" id="ARBA00004651"/>
    </source>
</evidence>
<dbReference type="Gene3D" id="3.40.50.300">
    <property type="entry name" value="P-loop containing nucleotide triphosphate hydrolases"/>
    <property type="match status" value="1"/>
</dbReference>
<feature type="transmembrane region" description="Helical" evidence="8">
    <location>
        <begin position="345"/>
        <end position="366"/>
    </location>
</feature>
<evidence type="ECO:0000256" key="4">
    <source>
        <dbReference type="ARBA" id="ARBA00022840"/>
    </source>
</evidence>
<feature type="transmembrane region" description="Helical" evidence="8">
    <location>
        <begin position="318"/>
        <end position="339"/>
    </location>
</feature>
<evidence type="ECO:0000313" key="12">
    <source>
        <dbReference type="Proteomes" id="UP000308828"/>
    </source>
</evidence>
<feature type="domain" description="ABC transporter" evidence="9">
    <location>
        <begin position="524"/>
        <end position="751"/>
    </location>
</feature>
<sequence>MNVALDMRRRLQAAFGDLPVGSPVVAEGGHLSDLSSTPPADEPQSSMSKTAEVFVLQGSSPRAADLFCRLVLSCGQQFPVKSLLSAIPAGGLRDDTDTIIAAMANLGFYVSEHRFNADRWIRARLPVLLTDHRGLLLLVPGGDGEPCLAHVFDGKNSSEVKTDLEQLEGQACWIFRFESAQNPLSSATRTHTTYSWARALLDRFPRVPLVILMLSLALAVTGILFPLSIAVFFGEVIRLSTFQTMPQLVAGLLLLAGFEMVFVLQRAKIASWLASRLEFLVNTSSFAQILRLSPMISERASPTTQAARLRSFESIRDFCSGPTFSALLDLPIALLSLIFVGFLSLSALGILVASIILLLVVFGLTWRKAAVLTSIAADEATEMQRLAIETLDKLDVIRNAGMQDIWCQRIDRIADREQNAQMRLRFAGQVADSIAAAIYTFSIIAVMSISATEVWAGSITGPSLLALVIISLRILLPFQTMCMSVLRFEQIRRSLVQINALMDLPTERQAEREKNRLQPLTGRVSLVNVGFKAADTRPVFVGLDLEVEPGEVVGIYGANGTGKSTIFKMILGMVDTSLGAVRIDGVDIRQLPLHELRRRVSYVPQQPKLFPGTLRQNLLTANPLASDQHLRRVLETVGLLSTIQGFPNGLDERVTINDEERYSESFRYRFAFARALLINSKIFLIDEISNALLDAEVGQLLMRLLKDFKGKRTVIFISHRSDFLQQADRVVALRYGKVPLVNKPQSIMERAS</sequence>
<dbReference type="InterPro" id="IPR036640">
    <property type="entry name" value="ABC1_TM_sf"/>
</dbReference>
<dbReference type="InterPro" id="IPR011527">
    <property type="entry name" value="ABC1_TM_dom"/>
</dbReference>
<dbReference type="Gene3D" id="1.20.1560.10">
    <property type="entry name" value="ABC transporter type 1, transmembrane domain"/>
    <property type="match status" value="1"/>
</dbReference>
<keyword evidence="4 11" id="KW-0067">ATP-binding</keyword>
<dbReference type="InterPro" id="IPR003593">
    <property type="entry name" value="AAA+_ATPase"/>
</dbReference>
<evidence type="ECO:0000256" key="2">
    <source>
        <dbReference type="ARBA" id="ARBA00022692"/>
    </source>
</evidence>
<gene>
    <name evidence="11" type="ORF">FAA97_18455</name>
</gene>
<keyword evidence="12" id="KW-1185">Reference proteome</keyword>
<keyword evidence="5 8" id="KW-1133">Transmembrane helix</keyword>
<dbReference type="GO" id="GO:0034040">
    <property type="term" value="F:ATPase-coupled lipid transmembrane transporter activity"/>
    <property type="evidence" value="ECO:0007669"/>
    <property type="project" value="TreeGrafter"/>
</dbReference>
<evidence type="ECO:0000256" key="8">
    <source>
        <dbReference type="SAM" id="Phobius"/>
    </source>
</evidence>
<dbReference type="GO" id="GO:0005524">
    <property type="term" value="F:ATP binding"/>
    <property type="evidence" value="ECO:0007669"/>
    <property type="project" value="UniProtKB-KW"/>
</dbReference>
<comment type="caution">
    <text evidence="11">The sequence shown here is derived from an EMBL/GenBank/DDBJ whole genome shotgun (WGS) entry which is preliminary data.</text>
</comment>
<dbReference type="OrthoDB" id="9806127at2"/>
<evidence type="ECO:0000259" key="10">
    <source>
        <dbReference type="PROSITE" id="PS50929"/>
    </source>
</evidence>
<dbReference type="Proteomes" id="UP000308828">
    <property type="component" value="Unassembled WGS sequence"/>
</dbReference>
<dbReference type="PROSITE" id="PS50893">
    <property type="entry name" value="ABC_TRANSPORTER_2"/>
    <property type="match status" value="1"/>
</dbReference>
<protein>
    <submittedName>
        <fullName evidence="11">ATP-binding cassette domain-containing protein</fullName>
    </submittedName>
</protein>
<dbReference type="SUPFAM" id="SSF90123">
    <property type="entry name" value="ABC transporter transmembrane region"/>
    <property type="match status" value="1"/>
</dbReference>
<organism evidence="11 12">
    <name type="scientific">Peteryoungia ipomoeae</name>
    <dbReference type="NCBI Taxonomy" id="1210932"/>
    <lineage>
        <taxon>Bacteria</taxon>
        <taxon>Pseudomonadati</taxon>
        <taxon>Pseudomonadota</taxon>
        <taxon>Alphaproteobacteria</taxon>
        <taxon>Hyphomicrobiales</taxon>
        <taxon>Rhizobiaceae</taxon>
        <taxon>Peteryoungia</taxon>
    </lineage>
</organism>
<dbReference type="SMART" id="SM00382">
    <property type="entry name" value="AAA"/>
    <property type="match status" value="1"/>
</dbReference>
<dbReference type="SUPFAM" id="SSF52540">
    <property type="entry name" value="P-loop containing nucleoside triphosphate hydrolases"/>
    <property type="match status" value="1"/>
</dbReference>
<accession>A0A4S8NV00</accession>
<dbReference type="AlphaFoldDB" id="A0A4S8NV00"/>
<evidence type="ECO:0000256" key="7">
    <source>
        <dbReference type="SAM" id="MobiDB-lite"/>
    </source>
</evidence>
<evidence type="ECO:0000256" key="5">
    <source>
        <dbReference type="ARBA" id="ARBA00022989"/>
    </source>
</evidence>
<comment type="subcellular location">
    <subcellularLocation>
        <location evidence="1">Cell membrane</location>
        <topology evidence="1">Multi-pass membrane protein</topology>
    </subcellularLocation>
</comment>
<feature type="compositionally biased region" description="Polar residues" evidence="7">
    <location>
        <begin position="33"/>
        <end position="49"/>
    </location>
</feature>
<keyword evidence="3" id="KW-0547">Nucleotide-binding</keyword>
<dbReference type="GO" id="GO:0016887">
    <property type="term" value="F:ATP hydrolysis activity"/>
    <property type="evidence" value="ECO:0007669"/>
    <property type="project" value="InterPro"/>
</dbReference>
<dbReference type="EMBL" id="STGV01000007">
    <property type="protein sequence ID" value="THV20581.1"/>
    <property type="molecule type" value="Genomic_DNA"/>
</dbReference>
<feature type="transmembrane region" description="Helical" evidence="8">
    <location>
        <begin position="207"/>
        <end position="233"/>
    </location>
</feature>
<dbReference type="PANTHER" id="PTHR24221">
    <property type="entry name" value="ATP-BINDING CASSETTE SUB-FAMILY B"/>
    <property type="match status" value="1"/>
</dbReference>
<dbReference type="RefSeq" id="WP_136600042.1">
    <property type="nucleotide sequence ID" value="NZ_STGV01000007.1"/>
</dbReference>
<dbReference type="Pfam" id="PF00664">
    <property type="entry name" value="ABC_membrane"/>
    <property type="match status" value="1"/>
</dbReference>
<evidence type="ECO:0000259" key="9">
    <source>
        <dbReference type="PROSITE" id="PS50893"/>
    </source>
</evidence>
<evidence type="ECO:0000256" key="6">
    <source>
        <dbReference type="ARBA" id="ARBA00023136"/>
    </source>
</evidence>
<dbReference type="InterPro" id="IPR003439">
    <property type="entry name" value="ABC_transporter-like_ATP-bd"/>
</dbReference>
<dbReference type="PANTHER" id="PTHR24221:SF248">
    <property type="entry name" value="ABC TRANSPORTER TRANSMEMBRANE REGION"/>
    <property type="match status" value="1"/>
</dbReference>
<evidence type="ECO:0000256" key="3">
    <source>
        <dbReference type="ARBA" id="ARBA00022741"/>
    </source>
</evidence>
<feature type="transmembrane region" description="Helical" evidence="8">
    <location>
        <begin position="245"/>
        <end position="264"/>
    </location>
</feature>